<name>N6V9I9_9HYPH</name>
<comment type="caution">
    <text evidence="1">The sequence shown here is derived from an EMBL/GenBank/DDBJ whole genome shotgun (WGS) entry which is preliminary data.</text>
</comment>
<gene>
    <name evidence="1" type="ORF">RHSP_45996</name>
</gene>
<evidence type="ECO:0000313" key="2">
    <source>
        <dbReference type="Proteomes" id="UP000012429"/>
    </source>
</evidence>
<organism evidence="1 2">
    <name type="scientific">Rhizobium freirei PRF 81</name>
    <dbReference type="NCBI Taxonomy" id="363754"/>
    <lineage>
        <taxon>Bacteria</taxon>
        <taxon>Pseudomonadati</taxon>
        <taxon>Pseudomonadota</taxon>
        <taxon>Alphaproteobacteria</taxon>
        <taxon>Hyphomicrobiales</taxon>
        <taxon>Rhizobiaceae</taxon>
        <taxon>Rhizobium/Agrobacterium group</taxon>
        <taxon>Rhizobium</taxon>
    </lineage>
</organism>
<dbReference type="EMBL" id="AQHN01000055">
    <property type="protein sequence ID" value="ENN87687.1"/>
    <property type="molecule type" value="Genomic_DNA"/>
</dbReference>
<accession>N6V9I9</accession>
<sequence>MRIEDQHAQLRIGTDRLVQQQRDRRGLADAGRTDDCEMLRQHRGNMDGSVDAFVLRQLADDAAAVLAGIEDAHEVAGADAMRDGAEIGIGGDAAGKFFAAIRLYTDFAQQFHFDAEEIVLSFAPSDALGVHRVNEGGNTVLADADGDQLPHGPEFGQVGAACFGHGCNRCSGAIARDDATEETISRLQFIAAINIFRFA</sequence>
<reference evidence="1 2" key="1">
    <citation type="journal article" date="2012" name="BMC Genomics">
        <title>Genomic basis of broad host range and environmental adaptability of Rhizobium tropici CIAT 899 and Rhizobium sp. PRF 81 which are used in inoculants for common bean (Phaseolus vulgaris L.).</title>
        <authorList>
            <person name="Ormeno-Orrillo E."/>
            <person name="Menna P."/>
            <person name="Almeida L.G."/>
            <person name="Ollero F.J."/>
            <person name="Nicolas M.F."/>
            <person name="Pains Rodrigues E."/>
            <person name="Shigueyoshi Nakatani A."/>
            <person name="Silva Batista J.S."/>
            <person name="Oliveira Chueire L.M."/>
            <person name="Souza R.C."/>
            <person name="Ribeiro Vasconcelos A.T."/>
            <person name="Megias M."/>
            <person name="Hungria M."/>
            <person name="Martinez-Romero E."/>
        </authorList>
    </citation>
    <scope>NUCLEOTIDE SEQUENCE [LARGE SCALE GENOMIC DNA]</scope>
    <source>
        <strain evidence="1 2">PRF 81</strain>
    </source>
</reference>
<keyword evidence="2" id="KW-1185">Reference proteome</keyword>
<protein>
    <submittedName>
        <fullName evidence="1">Uncharacterized protein</fullName>
    </submittedName>
</protein>
<dbReference type="AlphaFoldDB" id="N6V9I9"/>
<evidence type="ECO:0000313" key="1">
    <source>
        <dbReference type="EMBL" id="ENN87687.1"/>
    </source>
</evidence>
<dbReference type="Proteomes" id="UP000012429">
    <property type="component" value="Unassembled WGS sequence"/>
</dbReference>
<proteinExistence type="predicted"/>